<dbReference type="InterPro" id="IPR001789">
    <property type="entry name" value="Sig_transdc_resp-reg_receiver"/>
</dbReference>
<dbReference type="CDD" id="cd06170">
    <property type="entry name" value="LuxR_C_like"/>
    <property type="match status" value="1"/>
</dbReference>
<evidence type="ECO:0000256" key="3">
    <source>
        <dbReference type="ARBA" id="ARBA00023125"/>
    </source>
</evidence>
<dbReference type="SMART" id="SM00421">
    <property type="entry name" value="HTH_LUXR"/>
    <property type="match status" value="1"/>
</dbReference>
<dbReference type="InterPro" id="IPR058245">
    <property type="entry name" value="NreC/VraR/RcsB-like_REC"/>
</dbReference>
<evidence type="ECO:0000256" key="4">
    <source>
        <dbReference type="ARBA" id="ARBA00023163"/>
    </source>
</evidence>
<dbReference type="SMART" id="SM00448">
    <property type="entry name" value="REC"/>
    <property type="match status" value="1"/>
</dbReference>
<dbReference type="PRINTS" id="PR00038">
    <property type="entry name" value="HTHLUXR"/>
</dbReference>
<keyword evidence="9" id="KW-1185">Reference proteome</keyword>
<evidence type="ECO:0000256" key="5">
    <source>
        <dbReference type="PROSITE-ProRule" id="PRU00169"/>
    </source>
</evidence>
<proteinExistence type="predicted"/>
<feature type="domain" description="HTH luxR-type" evidence="6">
    <location>
        <begin position="152"/>
        <end position="217"/>
    </location>
</feature>
<keyword evidence="1 5" id="KW-0597">Phosphoprotein</keyword>
<dbReference type="InterPro" id="IPR000792">
    <property type="entry name" value="Tscrpt_reg_LuxR_C"/>
</dbReference>
<evidence type="ECO:0000313" key="9">
    <source>
        <dbReference type="Proteomes" id="UP000249873"/>
    </source>
</evidence>
<dbReference type="PANTHER" id="PTHR43214">
    <property type="entry name" value="TWO-COMPONENT RESPONSE REGULATOR"/>
    <property type="match status" value="1"/>
</dbReference>
<dbReference type="AlphaFoldDB" id="A0A2Z4GFD4"/>
<protein>
    <submittedName>
        <fullName evidence="8">DNA-binding response regulator</fullName>
    </submittedName>
</protein>
<dbReference type="SUPFAM" id="SSF52172">
    <property type="entry name" value="CheY-like"/>
    <property type="match status" value="1"/>
</dbReference>
<feature type="modified residue" description="4-aspartylphosphate" evidence="5">
    <location>
        <position position="57"/>
    </location>
</feature>
<dbReference type="PROSITE" id="PS00622">
    <property type="entry name" value="HTH_LUXR_1"/>
    <property type="match status" value="1"/>
</dbReference>
<organism evidence="8 9">
    <name type="scientific">Arcticibacterium luteifluviistationis</name>
    <dbReference type="NCBI Taxonomy" id="1784714"/>
    <lineage>
        <taxon>Bacteria</taxon>
        <taxon>Pseudomonadati</taxon>
        <taxon>Bacteroidota</taxon>
        <taxon>Cytophagia</taxon>
        <taxon>Cytophagales</taxon>
        <taxon>Leadbetterellaceae</taxon>
        <taxon>Arcticibacterium</taxon>
    </lineage>
</organism>
<dbReference type="GO" id="GO:0003677">
    <property type="term" value="F:DNA binding"/>
    <property type="evidence" value="ECO:0007669"/>
    <property type="project" value="UniProtKB-KW"/>
</dbReference>
<dbReference type="InterPro" id="IPR011006">
    <property type="entry name" value="CheY-like_superfamily"/>
</dbReference>
<dbReference type="GO" id="GO:0000160">
    <property type="term" value="P:phosphorelay signal transduction system"/>
    <property type="evidence" value="ECO:0007669"/>
    <property type="project" value="InterPro"/>
</dbReference>
<feature type="domain" description="Response regulatory" evidence="7">
    <location>
        <begin position="6"/>
        <end position="123"/>
    </location>
</feature>
<evidence type="ECO:0000313" key="8">
    <source>
        <dbReference type="EMBL" id="AWW00093.1"/>
    </source>
</evidence>
<dbReference type="CDD" id="cd17535">
    <property type="entry name" value="REC_NarL-like"/>
    <property type="match status" value="1"/>
</dbReference>
<dbReference type="OrthoDB" id="9797341at2"/>
<reference evidence="8 9" key="1">
    <citation type="submission" date="2018-05" db="EMBL/GenBank/DDBJ databases">
        <title>Complete genome sequence of Arcticibacterium luteifluviistationis SM1504T, a cytophagaceae bacterium isolated from Arctic surface seawater.</title>
        <authorList>
            <person name="Li Y."/>
            <person name="Qin Q.-L."/>
        </authorList>
    </citation>
    <scope>NUCLEOTIDE SEQUENCE [LARGE SCALE GENOMIC DNA]</scope>
    <source>
        <strain evidence="8 9">SM1504</strain>
    </source>
</reference>
<evidence type="ECO:0000259" key="6">
    <source>
        <dbReference type="PROSITE" id="PS50043"/>
    </source>
</evidence>
<accession>A0A2Z4GFD4</accession>
<evidence type="ECO:0000256" key="2">
    <source>
        <dbReference type="ARBA" id="ARBA00023015"/>
    </source>
</evidence>
<keyword evidence="2" id="KW-0805">Transcription regulation</keyword>
<name>A0A2Z4GFD4_9BACT</name>
<keyword evidence="4" id="KW-0804">Transcription</keyword>
<dbReference type="GO" id="GO:0006355">
    <property type="term" value="P:regulation of DNA-templated transcription"/>
    <property type="evidence" value="ECO:0007669"/>
    <property type="project" value="InterPro"/>
</dbReference>
<dbReference type="Gene3D" id="3.40.50.2300">
    <property type="match status" value="1"/>
</dbReference>
<dbReference type="PROSITE" id="PS50110">
    <property type="entry name" value="RESPONSE_REGULATORY"/>
    <property type="match status" value="1"/>
</dbReference>
<dbReference type="InterPro" id="IPR016032">
    <property type="entry name" value="Sig_transdc_resp-reg_C-effctor"/>
</dbReference>
<dbReference type="Proteomes" id="UP000249873">
    <property type="component" value="Chromosome"/>
</dbReference>
<dbReference type="EMBL" id="CP029480">
    <property type="protein sequence ID" value="AWW00093.1"/>
    <property type="molecule type" value="Genomic_DNA"/>
</dbReference>
<dbReference type="SUPFAM" id="SSF46894">
    <property type="entry name" value="C-terminal effector domain of the bipartite response regulators"/>
    <property type="match status" value="1"/>
</dbReference>
<dbReference type="PANTHER" id="PTHR43214:SF41">
    <property type="entry name" value="NITRATE_NITRITE RESPONSE REGULATOR PROTEIN NARP"/>
    <property type="match status" value="1"/>
</dbReference>
<dbReference type="InterPro" id="IPR039420">
    <property type="entry name" value="WalR-like"/>
</dbReference>
<keyword evidence="3 8" id="KW-0238">DNA-binding</keyword>
<dbReference type="RefSeq" id="WP_111373460.1">
    <property type="nucleotide sequence ID" value="NZ_CP029480.1"/>
</dbReference>
<dbReference type="Pfam" id="PF00196">
    <property type="entry name" value="GerE"/>
    <property type="match status" value="1"/>
</dbReference>
<dbReference type="KEGG" id="als:DJ013_18730"/>
<sequence length="221" mass="25272">MKDKIKLAIVDDHLLFRHGMVQILSQIDDFEVVLEASNGKEFLEKLPNTAVDLILLDIQMPEMDGIEVTEYLRKKDEEEPKIIILSMHNEDQYILHLLEIGANGYLLKDTEPDEVELAIRKVNGQGIYFTDFVSRVMLRKATLKKLPRSGKFFNYKKDLSERESEVLTLICQGQTTVEIADKVCLSPRTVEGHRTRIMEKLSVKNTASLVAFAVKNQLIIV</sequence>
<dbReference type="PROSITE" id="PS50043">
    <property type="entry name" value="HTH_LUXR_2"/>
    <property type="match status" value="1"/>
</dbReference>
<dbReference type="Pfam" id="PF00072">
    <property type="entry name" value="Response_reg"/>
    <property type="match status" value="1"/>
</dbReference>
<evidence type="ECO:0000256" key="1">
    <source>
        <dbReference type="ARBA" id="ARBA00022553"/>
    </source>
</evidence>
<evidence type="ECO:0000259" key="7">
    <source>
        <dbReference type="PROSITE" id="PS50110"/>
    </source>
</evidence>
<gene>
    <name evidence="8" type="ORF">DJ013_18730</name>
</gene>